<keyword evidence="2" id="KW-1185">Reference proteome</keyword>
<dbReference type="EMBL" id="QGLR01000009">
    <property type="protein sequence ID" value="PXZ07490.1"/>
    <property type="molecule type" value="Genomic_DNA"/>
</dbReference>
<reference evidence="1 2" key="1">
    <citation type="submission" date="2018-05" db="EMBL/GenBank/DDBJ databases">
        <title>Reference genomes for bee gut microbiota database.</title>
        <authorList>
            <person name="Ellegaard K.M."/>
        </authorList>
    </citation>
    <scope>NUCLEOTIDE SEQUENCE [LARGE SCALE GENOMIC DNA]</scope>
    <source>
        <strain evidence="1 2">ESL0182</strain>
    </source>
</reference>
<dbReference type="RefSeq" id="WP_110433249.1">
    <property type="nucleotide sequence ID" value="NZ_QGLR01000009.1"/>
</dbReference>
<dbReference type="Proteomes" id="UP000247932">
    <property type="component" value="Unassembled WGS sequence"/>
</dbReference>
<accession>A0A2V4E2N8</accession>
<comment type="caution">
    <text evidence="1">The sequence shown here is derived from an EMBL/GenBank/DDBJ whole genome shotgun (WGS) entry which is preliminary data.</text>
</comment>
<protein>
    <submittedName>
        <fullName evidence="1">Uncharacterized protein</fullName>
    </submittedName>
</protein>
<gene>
    <name evidence="1" type="ORF">DKK70_06455</name>
</gene>
<dbReference type="AlphaFoldDB" id="A0A2V4E2N8"/>
<evidence type="ECO:0000313" key="1">
    <source>
        <dbReference type="EMBL" id="PXZ07490.1"/>
    </source>
</evidence>
<name>A0A2V4E2N8_9GAMM</name>
<sequence length="59" mass="6394">MSGKAVVCQEQITADVLRTMAEGSYIVTTCVVAAEDCKDGSRKSALLGRKRYIEIATKQ</sequence>
<evidence type="ECO:0000313" key="2">
    <source>
        <dbReference type="Proteomes" id="UP000247932"/>
    </source>
</evidence>
<proteinExistence type="predicted"/>
<organism evidence="1 2">
    <name type="scientific">Gilliamella apicola</name>
    <dbReference type="NCBI Taxonomy" id="1196095"/>
    <lineage>
        <taxon>Bacteria</taxon>
        <taxon>Pseudomonadati</taxon>
        <taxon>Pseudomonadota</taxon>
        <taxon>Gammaproteobacteria</taxon>
        <taxon>Orbales</taxon>
        <taxon>Orbaceae</taxon>
        <taxon>Gilliamella</taxon>
    </lineage>
</organism>